<sequence length="72" mass="7986">MRYCCCYCNCTALKGDPMVSLDITLAQTIALTEKSPPKPGGQSLFFRLKTKAMRMISSAFCPPKSKITSYQL</sequence>
<evidence type="ECO:0000313" key="2">
    <source>
        <dbReference type="Proteomes" id="UP000494256"/>
    </source>
</evidence>
<evidence type="ECO:0000313" key="1">
    <source>
        <dbReference type="EMBL" id="CAB3233198.1"/>
    </source>
</evidence>
<protein>
    <submittedName>
        <fullName evidence="1">Uncharacterized protein</fullName>
    </submittedName>
</protein>
<accession>A0A8S0ZHF8</accession>
<dbReference type="OrthoDB" id="1607513at2759"/>
<comment type="caution">
    <text evidence="1">The sequence shown here is derived from an EMBL/GenBank/DDBJ whole genome shotgun (WGS) entry which is preliminary data.</text>
</comment>
<name>A0A8S0ZHF8_ARCPL</name>
<proteinExistence type="predicted"/>
<dbReference type="AlphaFoldDB" id="A0A8S0ZHF8"/>
<dbReference type="EMBL" id="CADEBD010000292">
    <property type="protein sequence ID" value="CAB3233198.1"/>
    <property type="molecule type" value="Genomic_DNA"/>
</dbReference>
<reference evidence="1 2" key="1">
    <citation type="submission" date="2020-04" db="EMBL/GenBank/DDBJ databases">
        <authorList>
            <person name="Wallbank WR R."/>
            <person name="Pardo Diaz C."/>
            <person name="Kozak K."/>
            <person name="Martin S."/>
            <person name="Jiggins C."/>
            <person name="Moest M."/>
            <person name="Warren A I."/>
            <person name="Byers J.R.P. K."/>
            <person name="Montejo-Kovacevich G."/>
            <person name="Yen C E."/>
        </authorList>
    </citation>
    <scope>NUCLEOTIDE SEQUENCE [LARGE SCALE GENOMIC DNA]</scope>
</reference>
<organism evidence="1 2">
    <name type="scientific">Arctia plantaginis</name>
    <name type="common">Wood tiger moth</name>
    <name type="synonym">Phalaena plantaginis</name>
    <dbReference type="NCBI Taxonomy" id="874455"/>
    <lineage>
        <taxon>Eukaryota</taxon>
        <taxon>Metazoa</taxon>
        <taxon>Ecdysozoa</taxon>
        <taxon>Arthropoda</taxon>
        <taxon>Hexapoda</taxon>
        <taxon>Insecta</taxon>
        <taxon>Pterygota</taxon>
        <taxon>Neoptera</taxon>
        <taxon>Endopterygota</taxon>
        <taxon>Lepidoptera</taxon>
        <taxon>Glossata</taxon>
        <taxon>Ditrysia</taxon>
        <taxon>Noctuoidea</taxon>
        <taxon>Erebidae</taxon>
        <taxon>Arctiinae</taxon>
        <taxon>Arctia</taxon>
    </lineage>
</organism>
<gene>
    <name evidence="1" type="ORF">APLA_LOCUS6060</name>
</gene>
<dbReference type="Proteomes" id="UP000494256">
    <property type="component" value="Unassembled WGS sequence"/>
</dbReference>